<accession>A0A4R2R9Y8</accession>
<protein>
    <submittedName>
        <fullName evidence="5">Beta-propeller uncharacterized protein DUF5122</fullName>
    </submittedName>
</protein>
<keyword evidence="2" id="KW-0964">Secreted</keyword>
<sequence>MSQMWRRPGRSEEKTVWFPKMAVKRGGVFGAVGLLAASLIVLGTGTAQAQQAKPTGRSAADAAASCWEAKQNDSRAQDGVYWLQTPELIAPEQFYCDMTTDGGGWVLIGRGRENWRPEYRGQGSPAEVRNNVTGQAAFNPRKLDGDIVDGLLNGGRVDELGDGIRLRRATNTSGTRWQEARFNFADQDRWTWSFEAGHIVGSYRFDGTSGSGGYTNNFGRDSSLRRVDTRERQDQGWTRGWAFGSLTSGSSSASSYLWSRTSGRGYARPFTQVFLRPKLTQADMSYSPIADGGTAKRELSPLLQSGAEPQSWGVTGRADGNNGELNTESQAFTQVGETVYVGGNFRYVQNGADGQRVDQSYLAGFNVRTGEWVSSFRPKFNAQVKDLATLPDGRLVVAGEFTEVNGEEQVGLVSLDPSTGQTDPSWNVEVQDNTATGVVKVRALDVQDNWLYLGGTFTHLKGGNQSQPAYARNSGRVSITNGNADHGWNPEFNGTVFDIDASADGSRFYAVGHLTTSRGVSSDKVAVVSTEPGAALVPGLQKPKFSSSTNYQQAIVEVGDRVFVGGSQHSLFSYNRSDFAIKSGSITTAGGDFQSAEAYDGTVYGTCHCEHWNYSESYTWPNVGQNWTQGDKISFIGAYDAATGEYQPEFNPWLNASLSQGPWGSFQDSTGKVWFSGDLTRGRMNNGGWTWLGGFVRFAPRDTTAPSTPANLRSGPGAAGKVRLSWSGSTDDRQVAGYEILLQDRVIGRTTGQTSYEVDTPTSTARYFVRAVDREGNRSASTSVHAVQPAAAVAKRTEQPEPSESAPSESPAEPTPTSESAPPPSTSARPVEPSSSTSPPSQRVGP</sequence>
<evidence type="ECO:0000259" key="4">
    <source>
        <dbReference type="PROSITE" id="PS51406"/>
    </source>
</evidence>
<dbReference type="PROSITE" id="PS51406">
    <property type="entry name" value="FIBRINOGEN_C_2"/>
    <property type="match status" value="1"/>
</dbReference>
<dbReference type="NCBIfam" id="NF040941">
    <property type="entry name" value="GGGWT_bact"/>
    <property type="match status" value="1"/>
</dbReference>
<dbReference type="SUPFAM" id="SSF56496">
    <property type="entry name" value="Fibrinogen C-terminal domain-like"/>
    <property type="match status" value="1"/>
</dbReference>
<proteinExistence type="predicted"/>
<dbReference type="InterPro" id="IPR013431">
    <property type="entry name" value="Delta_60_rpt"/>
</dbReference>
<evidence type="ECO:0000256" key="2">
    <source>
        <dbReference type="ARBA" id="ARBA00022530"/>
    </source>
</evidence>
<evidence type="ECO:0000313" key="5">
    <source>
        <dbReference type="EMBL" id="TCP56501.1"/>
    </source>
</evidence>
<name>A0A4R2R9Y8_9PSEU</name>
<dbReference type="OrthoDB" id="5476529at2"/>
<evidence type="ECO:0000256" key="1">
    <source>
        <dbReference type="ARBA" id="ARBA00004498"/>
    </source>
</evidence>
<evidence type="ECO:0000313" key="6">
    <source>
        <dbReference type="Proteomes" id="UP000294911"/>
    </source>
</evidence>
<comment type="subcellular location">
    <subcellularLocation>
        <location evidence="1">Secreted</location>
        <location evidence="1">Extracellular space</location>
        <location evidence="1">Extracellular matrix</location>
    </subcellularLocation>
</comment>
<comment type="caution">
    <text evidence="5">The sequence shown here is derived from an EMBL/GenBank/DDBJ whole genome shotgun (WGS) entry which is preliminary data.</text>
</comment>
<feature type="region of interest" description="Disordered" evidence="3">
    <location>
        <begin position="776"/>
        <end position="846"/>
    </location>
</feature>
<dbReference type="Gene3D" id="3.90.215.10">
    <property type="entry name" value="Gamma Fibrinogen, chain A, domain 1"/>
    <property type="match status" value="1"/>
</dbReference>
<dbReference type="EMBL" id="SLXQ01000001">
    <property type="protein sequence ID" value="TCP56501.1"/>
    <property type="molecule type" value="Genomic_DNA"/>
</dbReference>
<reference evidence="5 6" key="1">
    <citation type="submission" date="2019-03" db="EMBL/GenBank/DDBJ databases">
        <title>Genomic Encyclopedia of Type Strains, Phase IV (KMG-IV): sequencing the most valuable type-strain genomes for metagenomic binning, comparative biology and taxonomic classification.</title>
        <authorList>
            <person name="Goeker M."/>
        </authorList>
    </citation>
    <scope>NUCLEOTIDE SEQUENCE [LARGE SCALE GENOMIC DNA]</scope>
    <source>
        <strain evidence="5 6">DSM 45765</strain>
    </source>
</reference>
<dbReference type="InterPro" id="IPR036056">
    <property type="entry name" value="Fibrinogen-like_C"/>
</dbReference>
<dbReference type="InterPro" id="IPR013783">
    <property type="entry name" value="Ig-like_fold"/>
</dbReference>
<gene>
    <name evidence="5" type="ORF">EV191_101444</name>
</gene>
<feature type="domain" description="Fibrinogen C-terminal" evidence="4">
    <location>
        <begin position="57"/>
        <end position="114"/>
    </location>
</feature>
<feature type="compositionally biased region" description="Low complexity" evidence="3">
    <location>
        <begin position="800"/>
        <end position="820"/>
    </location>
</feature>
<organism evidence="5 6">
    <name type="scientific">Tamaricihabitans halophyticus</name>
    <dbReference type="NCBI Taxonomy" id="1262583"/>
    <lineage>
        <taxon>Bacteria</taxon>
        <taxon>Bacillati</taxon>
        <taxon>Actinomycetota</taxon>
        <taxon>Actinomycetes</taxon>
        <taxon>Pseudonocardiales</taxon>
        <taxon>Pseudonocardiaceae</taxon>
        <taxon>Tamaricihabitans</taxon>
    </lineage>
</organism>
<dbReference type="Pfam" id="PF17164">
    <property type="entry name" value="DUF5122"/>
    <property type="match status" value="1"/>
</dbReference>
<dbReference type="Gene3D" id="2.60.40.10">
    <property type="entry name" value="Immunoglobulins"/>
    <property type="match status" value="1"/>
</dbReference>
<feature type="compositionally biased region" description="Low complexity" evidence="3">
    <location>
        <begin position="833"/>
        <end position="846"/>
    </location>
</feature>
<evidence type="ECO:0000256" key="3">
    <source>
        <dbReference type="SAM" id="MobiDB-lite"/>
    </source>
</evidence>
<dbReference type="Proteomes" id="UP000294911">
    <property type="component" value="Unassembled WGS sequence"/>
</dbReference>
<keyword evidence="2" id="KW-0272">Extracellular matrix</keyword>
<dbReference type="AlphaFoldDB" id="A0A4R2R9Y8"/>
<dbReference type="InterPro" id="IPR014716">
    <property type="entry name" value="Fibrinogen_a/b/g_C_1"/>
</dbReference>
<keyword evidence="6" id="KW-1185">Reference proteome</keyword>
<feature type="region of interest" description="Disordered" evidence="3">
    <location>
        <begin position="706"/>
        <end position="725"/>
    </location>
</feature>
<dbReference type="GO" id="GO:0005975">
    <property type="term" value="P:carbohydrate metabolic process"/>
    <property type="evidence" value="ECO:0007669"/>
    <property type="project" value="UniProtKB-ARBA"/>
</dbReference>
<dbReference type="InterPro" id="IPR002181">
    <property type="entry name" value="Fibrinogen_a/b/g_C_dom"/>
</dbReference>